<gene>
    <name evidence="2" type="ORF">MgSA37_02764</name>
</gene>
<accession>A0A0X8X3S6</accession>
<evidence type="ECO:0000313" key="2">
    <source>
        <dbReference type="EMBL" id="BAU54588.1"/>
    </source>
</evidence>
<evidence type="ECO:0000259" key="1">
    <source>
        <dbReference type="Pfam" id="PF11396"/>
    </source>
</evidence>
<dbReference type="AlphaFoldDB" id="A0A0X8X3S6"/>
<keyword evidence="3" id="KW-1185">Reference proteome</keyword>
<reference evidence="2 3" key="1">
    <citation type="submission" date="2015-12" db="EMBL/GenBank/DDBJ databases">
        <title>Genome sequence of Mucilaginibacter gotjawali.</title>
        <authorList>
            <person name="Lee J.S."/>
            <person name="Lee K.C."/>
            <person name="Kim K.K."/>
            <person name="Lee B.W."/>
        </authorList>
    </citation>
    <scope>NUCLEOTIDE SEQUENCE [LARGE SCALE GENOMIC DNA]</scope>
    <source>
        <strain evidence="2 3">SA3-7</strain>
    </source>
</reference>
<name>A0A0X8X3S6_9SPHI</name>
<dbReference type="Pfam" id="PF11396">
    <property type="entry name" value="PepSY_like"/>
    <property type="match status" value="2"/>
</dbReference>
<organism evidence="2 3">
    <name type="scientific">Mucilaginibacter gotjawali</name>
    <dbReference type="NCBI Taxonomy" id="1550579"/>
    <lineage>
        <taxon>Bacteria</taxon>
        <taxon>Pseudomonadati</taxon>
        <taxon>Bacteroidota</taxon>
        <taxon>Sphingobacteriia</taxon>
        <taxon>Sphingobacteriales</taxon>
        <taxon>Sphingobacteriaceae</taxon>
        <taxon>Mucilaginibacter</taxon>
    </lineage>
</organism>
<feature type="domain" description="Putative beta-lactamase-inhibitor-like PepSY-like" evidence="1">
    <location>
        <begin position="16"/>
        <end position="45"/>
    </location>
</feature>
<dbReference type="SUPFAM" id="SSF160574">
    <property type="entry name" value="BT0923-like"/>
    <property type="match status" value="1"/>
</dbReference>
<dbReference type="InterPro" id="IPR021533">
    <property type="entry name" value="PepSY-like"/>
</dbReference>
<dbReference type="KEGG" id="mgot:MgSA37_02764"/>
<protein>
    <recommendedName>
        <fullName evidence="1">Putative beta-lactamase-inhibitor-like PepSY-like domain-containing protein</fullName>
    </recommendedName>
</protein>
<feature type="domain" description="Putative beta-lactamase-inhibitor-like PepSY-like" evidence="1">
    <location>
        <begin position="58"/>
        <end position="119"/>
    </location>
</feature>
<proteinExistence type="predicted"/>
<dbReference type="Gene3D" id="3.10.450.360">
    <property type="match status" value="1"/>
</dbReference>
<evidence type="ECO:0000313" key="3">
    <source>
        <dbReference type="Proteomes" id="UP000218263"/>
    </source>
</evidence>
<dbReference type="EMBL" id="AP017313">
    <property type="protein sequence ID" value="BAU54588.1"/>
    <property type="molecule type" value="Genomic_DNA"/>
</dbReference>
<dbReference type="Proteomes" id="UP000218263">
    <property type="component" value="Chromosome"/>
</dbReference>
<sequence>MVFCTSLIFAQANNKNEVPANVQAAFTAKYPNAQVKDWEAVNEQFTAKAKEAGHKYFATFDKNGNWVNTVTKYNWPGHLSPPVKEAFKKSEYSGWHIYAINIVESPAGQVYQVMVDDANHKINANHQELFTVNHTIEFKQDGNQVKQNIIN</sequence>